<gene>
    <name evidence="4" type="ORF">P879_08502</name>
</gene>
<feature type="repeat" description="WD" evidence="3">
    <location>
        <begin position="160"/>
        <end position="192"/>
    </location>
</feature>
<proteinExistence type="predicted"/>
<comment type="caution">
    <text evidence="4">The sequence shown here is derived from an EMBL/GenBank/DDBJ whole genome shotgun (WGS) entry which is preliminary data.</text>
</comment>
<dbReference type="AlphaFoldDB" id="A0A8T0DLC9"/>
<dbReference type="Gene3D" id="2.130.10.10">
    <property type="entry name" value="YVTN repeat-like/Quinoprotein amine dehydrogenase"/>
    <property type="match status" value="2"/>
</dbReference>
<dbReference type="PROSITE" id="PS50082">
    <property type="entry name" value="WD_REPEATS_2"/>
    <property type="match status" value="4"/>
</dbReference>
<dbReference type="SUPFAM" id="SSF50978">
    <property type="entry name" value="WD40 repeat-like"/>
    <property type="match status" value="1"/>
</dbReference>
<keyword evidence="1 3" id="KW-0853">WD repeat</keyword>
<name>A0A8T0DLC9_9TREM</name>
<dbReference type="Pfam" id="PF00400">
    <property type="entry name" value="WD40"/>
    <property type="match status" value="3"/>
</dbReference>
<dbReference type="Proteomes" id="UP000699462">
    <property type="component" value="Unassembled WGS sequence"/>
</dbReference>
<protein>
    <submittedName>
        <fullName evidence="4">Uncharacterized protein</fullName>
    </submittedName>
</protein>
<keyword evidence="5" id="KW-1185">Reference proteome</keyword>
<dbReference type="OrthoDB" id="5414888at2759"/>
<organism evidence="4 5">
    <name type="scientific">Paragonimus westermani</name>
    <dbReference type="NCBI Taxonomy" id="34504"/>
    <lineage>
        <taxon>Eukaryota</taxon>
        <taxon>Metazoa</taxon>
        <taxon>Spiralia</taxon>
        <taxon>Lophotrochozoa</taxon>
        <taxon>Platyhelminthes</taxon>
        <taxon>Trematoda</taxon>
        <taxon>Digenea</taxon>
        <taxon>Plagiorchiida</taxon>
        <taxon>Troglotremata</taxon>
        <taxon>Troglotrematidae</taxon>
        <taxon>Paragonimus</taxon>
    </lineage>
</organism>
<dbReference type="InterPro" id="IPR001680">
    <property type="entry name" value="WD40_rpt"/>
</dbReference>
<dbReference type="InterPro" id="IPR036322">
    <property type="entry name" value="WD40_repeat_dom_sf"/>
</dbReference>
<sequence length="405" mass="45209">MKLNKTKFRLGDKFAPYFSSQYPIYLTEERSLFCGRNIEDSVQITALNTETFTQTCKLMDDDKITSFVVNLRDSSCHQRPIVKMAVNQNGTRLATGSGDTVIRLWHLGPKEGYSASCRSHNSMATLLSFHPDQPYFFSSALGDYNVAVWNAETGAKMGSLEGHQSTVTGISFNCSGNSIATCGRDKVIIVWSCPEFQRINLIPAFESMEACVFLPTGSLVNHLGDSVLSDELLITGGQWGCLRVWHPISGRCLLEIKGPLDRSPISHTDAQVNRESIDYGLHSILDLQVVWVCAKSSQESGGQSIPKLVLVRQSNHVEFYDPFVGKLSKEIWKITKHGLECVGVLQGHRRGVWSVCFSTREKIVLSASGDGDIKLWNLKDFSCIQPFNFLPIQHFRYQLQISTTP</sequence>
<dbReference type="PROSITE" id="PS50294">
    <property type="entry name" value="WD_REPEATS_REGION"/>
    <property type="match status" value="3"/>
</dbReference>
<dbReference type="PROSITE" id="PS00678">
    <property type="entry name" value="WD_REPEATS_1"/>
    <property type="match status" value="1"/>
</dbReference>
<reference evidence="4 5" key="1">
    <citation type="submission" date="2019-07" db="EMBL/GenBank/DDBJ databases">
        <title>Annotation for the trematode Paragonimus westermani.</title>
        <authorList>
            <person name="Choi Y.-J."/>
        </authorList>
    </citation>
    <scope>NUCLEOTIDE SEQUENCE [LARGE SCALE GENOMIC DNA]</scope>
    <source>
        <strain evidence="4">180907_Pwestermani</strain>
    </source>
</reference>
<evidence type="ECO:0000256" key="1">
    <source>
        <dbReference type="ARBA" id="ARBA00022574"/>
    </source>
</evidence>
<keyword evidence="2" id="KW-0677">Repeat</keyword>
<evidence type="ECO:0000313" key="5">
    <source>
        <dbReference type="Proteomes" id="UP000699462"/>
    </source>
</evidence>
<dbReference type="PANTHER" id="PTHR19848">
    <property type="entry name" value="WD40 REPEAT PROTEIN"/>
    <property type="match status" value="1"/>
</dbReference>
<dbReference type="EMBL" id="JTDF01002795">
    <property type="protein sequence ID" value="KAF8568430.1"/>
    <property type="molecule type" value="Genomic_DNA"/>
</dbReference>
<evidence type="ECO:0000256" key="2">
    <source>
        <dbReference type="ARBA" id="ARBA00022737"/>
    </source>
</evidence>
<evidence type="ECO:0000313" key="4">
    <source>
        <dbReference type="EMBL" id="KAF8568430.1"/>
    </source>
</evidence>
<dbReference type="SMART" id="SM00320">
    <property type="entry name" value="WD40"/>
    <property type="match status" value="5"/>
</dbReference>
<evidence type="ECO:0000256" key="3">
    <source>
        <dbReference type="PROSITE-ProRule" id="PRU00221"/>
    </source>
</evidence>
<dbReference type="InterPro" id="IPR015943">
    <property type="entry name" value="WD40/YVTN_repeat-like_dom_sf"/>
</dbReference>
<dbReference type="PANTHER" id="PTHR19848:SF8">
    <property type="entry name" value="F-BOX AND WD REPEAT DOMAIN CONTAINING 7"/>
    <property type="match status" value="1"/>
</dbReference>
<dbReference type="InterPro" id="IPR019775">
    <property type="entry name" value="WD40_repeat_CS"/>
</dbReference>
<feature type="repeat" description="WD" evidence="3">
    <location>
        <begin position="117"/>
        <end position="159"/>
    </location>
</feature>
<accession>A0A8T0DLC9</accession>
<feature type="repeat" description="WD" evidence="3">
    <location>
        <begin position="74"/>
        <end position="107"/>
    </location>
</feature>
<feature type="repeat" description="WD" evidence="3">
    <location>
        <begin position="345"/>
        <end position="386"/>
    </location>
</feature>